<evidence type="ECO:0000313" key="2">
    <source>
        <dbReference type="EMBL" id="MBP3944176.1"/>
    </source>
</evidence>
<gene>
    <name evidence="2" type="ORF">J5U18_11535</name>
</gene>
<protein>
    <submittedName>
        <fullName evidence="2">DUF4861 family protein</fullName>
    </submittedName>
</protein>
<name>A0A8T4HDH5_9SPHI</name>
<proteinExistence type="predicted"/>
<dbReference type="Pfam" id="PF16153">
    <property type="entry name" value="DUF4861"/>
    <property type="match status" value="1"/>
</dbReference>
<sequence length="375" mass="42368">MKKTICTLLACSLTFLSLAQTQPTIQVHSAAPFQRQELLRIPYKKFSHHFGLKDTVFSIVDQVSGNVLPHQLEKLGTKDIKHVLVAVTILKDQAVRLQVLAHASPIIQPKTYARYVPERYDDFAWENDLVAFRLYGKALAGKRDDAQGMDFWAKRSTDLVINDWYKTGDYHADHGKGLDYYSVGQTLGAGDIACYYNQQIQYTQHYSSFEILDNGPLRTSFKLTYNSETLAGRDIKLTKIITLDAGSQFNRIEVNLKNADSKNTPVVIGLARRGESNPEVAFDQQAQSLTYWEPAIASHGHTGTALILPKHKATFIQEDPKQFLIASNTKNNRSFVYYTGAAWNKAGKITSFEEWKAAVQQQVEQLNYPLTLTYH</sequence>
<organism evidence="2 3">
    <name type="scientific">Rhinopithecimicrobium faecis</name>
    <dbReference type="NCBI Taxonomy" id="2820698"/>
    <lineage>
        <taxon>Bacteria</taxon>
        <taxon>Pseudomonadati</taxon>
        <taxon>Bacteroidota</taxon>
        <taxon>Sphingobacteriia</taxon>
        <taxon>Sphingobacteriales</taxon>
        <taxon>Sphingobacteriaceae</taxon>
        <taxon>Rhinopithecimicrobium</taxon>
    </lineage>
</organism>
<dbReference type="RefSeq" id="WP_353547682.1">
    <property type="nucleotide sequence ID" value="NZ_JAGKSB010000014.1"/>
</dbReference>
<dbReference type="EMBL" id="JAGKSB010000014">
    <property type="protein sequence ID" value="MBP3944176.1"/>
    <property type="molecule type" value="Genomic_DNA"/>
</dbReference>
<reference evidence="2" key="1">
    <citation type="submission" date="2021-03" db="EMBL/GenBank/DDBJ databases">
        <authorList>
            <person name="Lu T."/>
            <person name="Wang Q."/>
            <person name="Han X."/>
        </authorList>
    </citation>
    <scope>NUCLEOTIDE SEQUENCE</scope>
    <source>
        <strain evidence="2">WQ 2009</strain>
    </source>
</reference>
<evidence type="ECO:0000256" key="1">
    <source>
        <dbReference type="SAM" id="SignalP"/>
    </source>
</evidence>
<accession>A0A8T4HDH5</accession>
<dbReference type="Proteomes" id="UP000679691">
    <property type="component" value="Unassembled WGS sequence"/>
</dbReference>
<evidence type="ECO:0000313" key="3">
    <source>
        <dbReference type="Proteomes" id="UP000679691"/>
    </source>
</evidence>
<keyword evidence="1" id="KW-0732">Signal</keyword>
<keyword evidence="3" id="KW-1185">Reference proteome</keyword>
<dbReference type="AlphaFoldDB" id="A0A8T4HDH5"/>
<comment type="caution">
    <text evidence="2">The sequence shown here is derived from an EMBL/GenBank/DDBJ whole genome shotgun (WGS) entry which is preliminary data.</text>
</comment>
<dbReference type="InterPro" id="IPR032342">
    <property type="entry name" value="DUF4861"/>
</dbReference>
<feature type="signal peptide" evidence="1">
    <location>
        <begin position="1"/>
        <end position="19"/>
    </location>
</feature>
<feature type="chain" id="PRO_5035749984" evidence="1">
    <location>
        <begin position="20"/>
        <end position="375"/>
    </location>
</feature>